<evidence type="ECO:0000256" key="1">
    <source>
        <dbReference type="PROSITE-ProRule" id="PRU00176"/>
    </source>
</evidence>
<dbReference type="SUPFAM" id="SSF54928">
    <property type="entry name" value="RNA-binding domain, RBD"/>
    <property type="match status" value="1"/>
</dbReference>
<evidence type="ECO:0000259" key="3">
    <source>
        <dbReference type="PROSITE" id="PS50102"/>
    </source>
</evidence>
<proteinExistence type="predicted"/>
<organism evidence="4 5">
    <name type="scientific">Aduncisulcus paluster</name>
    <dbReference type="NCBI Taxonomy" id="2918883"/>
    <lineage>
        <taxon>Eukaryota</taxon>
        <taxon>Metamonada</taxon>
        <taxon>Carpediemonas-like organisms</taxon>
        <taxon>Aduncisulcus</taxon>
    </lineage>
</organism>
<dbReference type="PROSITE" id="PS50102">
    <property type="entry name" value="RRM"/>
    <property type="match status" value="1"/>
</dbReference>
<dbReference type="Gene3D" id="3.30.70.330">
    <property type="match status" value="1"/>
</dbReference>
<dbReference type="InterPro" id="IPR035979">
    <property type="entry name" value="RBD_domain_sf"/>
</dbReference>
<comment type="caution">
    <text evidence="4">The sequence shown here is derived from an EMBL/GenBank/DDBJ whole genome shotgun (WGS) entry which is preliminary data.</text>
</comment>
<evidence type="ECO:0000313" key="5">
    <source>
        <dbReference type="Proteomes" id="UP001057375"/>
    </source>
</evidence>
<protein>
    <recommendedName>
        <fullName evidence="3">RRM domain-containing protein</fullName>
    </recommendedName>
</protein>
<sequence>MTVFIYNIPLSFSYEEMLSVLLCIGKVERISFSSGQKFGFVDFSSEVCEFDAISRLKGYPIANGKHLGADKARVSLQDSTKLKFKVISSPNSPPSLIYLPKDQQSFREPPPSSSISSSFSSYRTYPDVPRPVVYSPSDIIVQLQYLSPESRIFVAKRLHAMIQEDYHRGDQFHPPGQSWGSFSQRHCIYPSQTMSYQPTMMPPRQISIEHEAPPSLPSREHSDDASTSTVTPSIEIYGTQSCQTVDYASGLLHLQPPSLSRSSSLGSFDSKEVDDSTSITPAVVSDVPRIGHFFL</sequence>
<dbReference type="Proteomes" id="UP001057375">
    <property type="component" value="Unassembled WGS sequence"/>
</dbReference>
<feature type="region of interest" description="Disordered" evidence="2">
    <location>
        <begin position="101"/>
        <end position="122"/>
    </location>
</feature>
<evidence type="ECO:0000256" key="2">
    <source>
        <dbReference type="SAM" id="MobiDB-lite"/>
    </source>
</evidence>
<feature type="compositionally biased region" description="Basic and acidic residues" evidence="2">
    <location>
        <begin position="209"/>
        <end position="224"/>
    </location>
</feature>
<dbReference type="SMART" id="SM00360">
    <property type="entry name" value="RRM"/>
    <property type="match status" value="1"/>
</dbReference>
<dbReference type="InterPro" id="IPR000504">
    <property type="entry name" value="RRM_dom"/>
</dbReference>
<dbReference type="EMBL" id="BQXS01012642">
    <property type="protein sequence ID" value="GKT26219.1"/>
    <property type="molecule type" value="Genomic_DNA"/>
</dbReference>
<gene>
    <name evidence="4" type="ORF">ADUPG1_013281</name>
</gene>
<keyword evidence="5" id="KW-1185">Reference proteome</keyword>
<dbReference type="InterPro" id="IPR012677">
    <property type="entry name" value="Nucleotide-bd_a/b_plait_sf"/>
</dbReference>
<accession>A0ABQ5K2D2</accession>
<evidence type="ECO:0000313" key="4">
    <source>
        <dbReference type="EMBL" id="GKT26219.1"/>
    </source>
</evidence>
<keyword evidence="1" id="KW-0694">RNA-binding</keyword>
<feature type="domain" description="RRM" evidence="3">
    <location>
        <begin position="1"/>
        <end position="74"/>
    </location>
</feature>
<name>A0ABQ5K2D2_9EUKA</name>
<reference evidence="4" key="1">
    <citation type="submission" date="2022-03" db="EMBL/GenBank/DDBJ databases">
        <title>Draft genome sequence of Aduncisulcus paluster, a free-living microaerophilic Fornicata.</title>
        <authorList>
            <person name="Yuyama I."/>
            <person name="Kume K."/>
            <person name="Tamura T."/>
            <person name="Inagaki Y."/>
            <person name="Hashimoto T."/>
        </authorList>
    </citation>
    <scope>NUCLEOTIDE SEQUENCE</scope>
    <source>
        <strain evidence="4">NY0171</strain>
    </source>
</reference>
<feature type="region of interest" description="Disordered" evidence="2">
    <location>
        <begin position="209"/>
        <end position="230"/>
    </location>
</feature>